<feature type="domain" description="HTH tetR-type" evidence="5">
    <location>
        <begin position="9"/>
        <end position="69"/>
    </location>
</feature>
<keyword evidence="1" id="KW-0805">Transcription regulation</keyword>
<dbReference type="PROSITE" id="PS01081">
    <property type="entry name" value="HTH_TETR_1"/>
    <property type="match status" value="1"/>
</dbReference>
<evidence type="ECO:0000259" key="5">
    <source>
        <dbReference type="PROSITE" id="PS50977"/>
    </source>
</evidence>
<reference evidence="6 7" key="1">
    <citation type="submission" date="2024-09" db="EMBL/GenBank/DDBJ databases">
        <authorList>
            <person name="Sun Q."/>
            <person name="Mori K."/>
        </authorList>
    </citation>
    <scope>NUCLEOTIDE SEQUENCE [LARGE SCALE GENOMIC DNA]</scope>
    <source>
        <strain evidence="6 7">JCM 3307</strain>
    </source>
</reference>
<keyword evidence="3" id="KW-0804">Transcription</keyword>
<dbReference type="InterPro" id="IPR023772">
    <property type="entry name" value="DNA-bd_HTH_TetR-type_CS"/>
</dbReference>
<dbReference type="Gene3D" id="1.10.10.60">
    <property type="entry name" value="Homeodomain-like"/>
    <property type="match status" value="1"/>
</dbReference>
<organism evidence="6 7">
    <name type="scientific">Dactylosporangium vinaceum</name>
    <dbReference type="NCBI Taxonomy" id="53362"/>
    <lineage>
        <taxon>Bacteria</taxon>
        <taxon>Bacillati</taxon>
        <taxon>Actinomycetota</taxon>
        <taxon>Actinomycetes</taxon>
        <taxon>Micromonosporales</taxon>
        <taxon>Micromonosporaceae</taxon>
        <taxon>Dactylosporangium</taxon>
    </lineage>
</organism>
<dbReference type="EMBL" id="JBHMCA010000090">
    <property type="protein sequence ID" value="MFB9451448.1"/>
    <property type="molecule type" value="Genomic_DNA"/>
</dbReference>
<keyword evidence="7" id="KW-1185">Reference proteome</keyword>
<feature type="DNA-binding region" description="H-T-H motif" evidence="4">
    <location>
        <begin position="32"/>
        <end position="51"/>
    </location>
</feature>
<accession>A0ABV5MRF5</accession>
<dbReference type="SUPFAM" id="SSF46689">
    <property type="entry name" value="Homeodomain-like"/>
    <property type="match status" value="1"/>
</dbReference>
<evidence type="ECO:0000256" key="4">
    <source>
        <dbReference type="PROSITE-ProRule" id="PRU00335"/>
    </source>
</evidence>
<proteinExistence type="predicted"/>
<gene>
    <name evidence="6" type="ORF">ACFFTR_51010</name>
</gene>
<dbReference type="InterPro" id="IPR001647">
    <property type="entry name" value="HTH_TetR"/>
</dbReference>
<evidence type="ECO:0000313" key="6">
    <source>
        <dbReference type="EMBL" id="MFB9451448.1"/>
    </source>
</evidence>
<evidence type="ECO:0000256" key="1">
    <source>
        <dbReference type="ARBA" id="ARBA00023015"/>
    </source>
</evidence>
<dbReference type="PROSITE" id="PS50977">
    <property type="entry name" value="HTH_TETR_2"/>
    <property type="match status" value="1"/>
</dbReference>
<comment type="caution">
    <text evidence="6">The sequence shown here is derived from an EMBL/GenBank/DDBJ whole genome shotgun (WGS) entry which is preliminary data.</text>
</comment>
<dbReference type="Gene3D" id="1.10.357.10">
    <property type="entry name" value="Tetracycline Repressor, domain 2"/>
    <property type="match status" value="1"/>
</dbReference>
<evidence type="ECO:0000256" key="3">
    <source>
        <dbReference type="ARBA" id="ARBA00023163"/>
    </source>
</evidence>
<evidence type="ECO:0000256" key="2">
    <source>
        <dbReference type="ARBA" id="ARBA00023125"/>
    </source>
</evidence>
<dbReference type="Proteomes" id="UP001589608">
    <property type="component" value="Unassembled WGS sequence"/>
</dbReference>
<dbReference type="InterPro" id="IPR050109">
    <property type="entry name" value="HTH-type_TetR-like_transc_reg"/>
</dbReference>
<evidence type="ECO:0000313" key="7">
    <source>
        <dbReference type="Proteomes" id="UP001589608"/>
    </source>
</evidence>
<protein>
    <submittedName>
        <fullName evidence="6">TetR family transcriptional regulator</fullName>
    </submittedName>
</protein>
<dbReference type="InterPro" id="IPR041347">
    <property type="entry name" value="MftR_C"/>
</dbReference>
<name>A0ABV5MRF5_9ACTN</name>
<keyword evidence="2 4" id="KW-0238">DNA-binding</keyword>
<dbReference type="InterPro" id="IPR009057">
    <property type="entry name" value="Homeodomain-like_sf"/>
</dbReference>
<dbReference type="RefSeq" id="WP_223104311.1">
    <property type="nucleotide sequence ID" value="NZ_CP061913.1"/>
</dbReference>
<dbReference type="Pfam" id="PF17754">
    <property type="entry name" value="TetR_C_14"/>
    <property type="match status" value="1"/>
</dbReference>
<dbReference type="Pfam" id="PF00440">
    <property type="entry name" value="TetR_N"/>
    <property type="match status" value="1"/>
</dbReference>
<dbReference type="PRINTS" id="PR00455">
    <property type="entry name" value="HTHTETR"/>
</dbReference>
<dbReference type="PANTHER" id="PTHR30055">
    <property type="entry name" value="HTH-TYPE TRANSCRIPTIONAL REGULATOR RUTR"/>
    <property type="match status" value="1"/>
</dbReference>
<dbReference type="PANTHER" id="PTHR30055:SF238">
    <property type="entry name" value="MYCOFACTOCIN BIOSYNTHESIS TRANSCRIPTIONAL REGULATOR MFTR-RELATED"/>
    <property type="match status" value="1"/>
</dbReference>
<sequence length="190" mass="20206">MGLREQTREAVRAAIAERALDLFDRRGFDNTSVDDVAAAAGISGRSFHRYFPAKEDAVIGDSTGLGQIVADALAERPVLEPPWLAMRAALQPIVELSEANAQRSRLVMRVVNGSASLRARNLEKHLAWSRTLTPIMRRRLGDPAGGDVPAQAIVLAALSCLDAAYAGWVAGDGGSLADLLDLAFDSVVTG</sequence>